<keyword evidence="1" id="KW-1133">Transmembrane helix</keyword>
<gene>
    <name evidence="2" type="ORF">LK996_07000</name>
</gene>
<proteinExistence type="predicted"/>
<dbReference type="EMBL" id="JAJGAK010000001">
    <property type="protein sequence ID" value="MCC8362823.1"/>
    <property type="molecule type" value="Genomic_DNA"/>
</dbReference>
<dbReference type="RefSeq" id="WP_230526400.1">
    <property type="nucleotide sequence ID" value="NZ_JAJGAK010000001.1"/>
</dbReference>
<accession>A0ABS8JGU0</accession>
<reference evidence="2" key="1">
    <citation type="submission" date="2021-10" db="EMBL/GenBank/DDBJ databases">
        <authorList>
            <person name="Lyu M."/>
            <person name="Wang X."/>
            <person name="Meng X."/>
            <person name="Xu K."/>
        </authorList>
    </citation>
    <scope>NUCLEOTIDE SEQUENCE</scope>
    <source>
        <strain evidence="2">A6</strain>
    </source>
</reference>
<evidence type="ECO:0000313" key="2">
    <source>
        <dbReference type="EMBL" id="MCC8362823.1"/>
    </source>
</evidence>
<sequence length="119" mass="13529">MYKVMLWIAIGIVLALVAVFRVPSWPTANSTGTAVHCPTLTAPITRNNARRELDRLRQAPTLDAPCISELEQIASGERLSEARGDWWRMTGLWLVIGIGGLIVLYMTRVFRRFGTWFRR</sequence>
<comment type="caution">
    <text evidence="2">The sequence shown here is derived from an EMBL/GenBank/DDBJ whole genome shotgun (WGS) entry which is preliminary data.</text>
</comment>
<feature type="transmembrane region" description="Helical" evidence="1">
    <location>
        <begin position="91"/>
        <end position="110"/>
    </location>
</feature>
<dbReference type="Proteomes" id="UP001165293">
    <property type="component" value="Unassembled WGS sequence"/>
</dbReference>
<keyword evidence="1" id="KW-0472">Membrane</keyword>
<organism evidence="2 3">
    <name type="scientific">Noviluteimonas lactosilytica</name>
    <dbReference type="NCBI Taxonomy" id="2888523"/>
    <lineage>
        <taxon>Bacteria</taxon>
        <taxon>Pseudomonadati</taxon>
        <taxon>Pseudomonadota</taxon>
        <taxon>Gammaproteobacteria</taxon>
        <taxon>Lysobacterales</taxon>
        <taxon>Lysobacteraceae</taxon>
        <taxon>Noviluteimonas</taxon>
    </lineage>
</organism>
<keyword evidence="1" id="KW-0812">Transmembrane</keyword>
<evidence type="ECO:0000256" key="1">
    <source>
        <dbReference type="SAM" id="Phobius"/>
    </source>
</evidence>
<name>A0ABS8JGU0_9GAMM</name>
<protein>
    <submittedName>
        <fullName evidence="2">Uncharacterized protein</fullName>
    </submittedName>
</protein>
<evidence type="ECO:0000313" key="3">
    <source>
        <dbReference type="Proteomes" id="UP001165293"/>
    </source>
</evidence>
<keyword evidence="3" id="KW-1185">Reference proteome</keyword>